<organism evidence="1">
    <name type="scientific">Heterosigma akashiwo</name>
    <name type="common">Chromophytic alga</name>
    <name type="synonym">Heterosigma carterae</name>
    <dbReference type="NCBI Taxonomy" id="2829"/>
    <lineage>
        <taxon>Eukaryota</taxon>
        <taxon>Sar</taxon>
        <taxon>Stramenopiles</taxon>
        <taxon>Ochrophyta</taxon>
        <taxon>Raphidophyceae</taxon>
        <taxon>Chattonellales</taxon>
        <taxon>Chattonellaceae</taxon>
        <taxon>Heterosigma</taxon>
    </lineage>
</organism>
<dbReference type="AlphaFoldDB" id="A0A7S4D936"/>
<proteinExistence type="predicted"/>
<protein>
    <submittedName>
        <fullName evidence="1">Uncharacterized protein</fullName>
    </submittedName>
</protein>
<gene>
    <name evidence="1" type="ORF">HAKA00212_LOCUS14649</name>
</gene>
<reference evidence="1" key="1">
    <citation type="submission" date="2021-01" db="EMBL/GenBank/DDBJ databases">
        <authorList>
            <person name="Corre E."/>
            <person name="Pelletier E."/>
            <person name="Niang G."/>
            <person name="Scheremetjew M."/>
            <person name="Finn R."/>
            <person name="Kale V."/>
            <person name="Holt S."/>
            <person name="Cochrane G."/>
            <person name="Meng A."/>
            <person name="Brown T."/>
            <person name="Cohen L."/>
        </authorList>
    </citation>
    <scope>NUCLEOTIDE SEQUENCE</scope>
    <source>
        <strain evidence="1">CCMP3107</strain>
    </source>
</reference>
<dbReference type="SUPFAM" id="SSF54637">
    <property type="entry name" value="Thioesterase/thiol ester dehydrase-isomerase"/>
    <property type="match status" value="2"/>
</dbReference>
<evidence type="ECO:0000313" key="1">
    <source>
        <dbReference type="EMBL" id="CAE0635889.1"/>
    </source>
</evidence>
<sequence>MSHADQARTQLGWARARYHWPAFAGDTFRKTLRVAAVRPTQDGRSSVITFECLLKNQRDRLCFSCLKSMLFPFPVEATNYVAPFSPETYETPLREHIMNRAEQLVTLGNQSLLRLHQGQVILHRMVRPLTGTAAMQLASTARLTHARHFNLRRYQPHEIFVPGGCIYGLLSSNTSQEFHEVLLEELEWAAFLNPVHPGETVGALSMVRSVRDLPGPGRLQEMAVRTLAVKALDPAHDLIDKPLPLELFTATGLSPKKVEAICEEYCPLLSKKIVVQADRHIIRQAPETEHFLL</sequence>
<dbReference type="InterPro" id="IPR029069">
    <property type="entry name" value="HotDog_dom_sf"/>
</dbReference>
<dbReference type="EMBL" id="HBIU01031696">
    <property type="protein sequence ID" value="CAE0635889.1"/>
    <property type="molecule type" value="Transcribed_RNA"/>
</dbReference>
<accession>A0A7S4D936</accession>
<name>A0A7S4D936_HETAK</name>
<dbReference type="Gene3D" id="3.10.129.10">
    <property type="entry name" value="Hotdog Thioesterase"/>
    <property type="match status" value="1"/>
</dbReference>